<evidence type="ECO:0000256" key="4">
    <source>
        <dbReference type="ARBA" id="ARBA00023163"/>
    </source>
</evidence>
<evidence type="ECO:0000256" key="2">
    <source>
        <dbReference type="ARBA" id="ARBA00023125"/>
    </source>
</evidence>
<accession>A0A934SUX1</accession>
<feature type="domain" description="HTH rpiR-type" evidence="5">
    <location>
        <begin position="1"/>
        <end position="76"/>
    </location>
</feature>
<reference evidence="7" key="1">
    <citation type="submission" date="2021-01" db="EMBL/GenBank/DDBJ databases">
        <title>Genome sequence of strain Noviherbaspirillum sp. DKR-6.</title>
        <authorList>
            <person name="Chaudhary D.K."/>
        </authorList>
    </citation>
    <scope>NUCLEOTIDE SEQUENCE</scope>
    <source>
        <strain evidence="7">DKR-6</strain>
    </source>
</reference>
<dbReference type="PANTHER" id="PTHR30514">
    <property type="entry name" value="GLUCOKINASE"/>
    <property type="match status" value="1"/>
</dbReference>
<evidence type="ECO:0000256" key="1">
    <source>
        <dbReference type="ARBA" id="ARBA00023015"/>
    </source>
</evidence>
<dbReference type="SUPFAM" id="SSF46689">
    <property type="entry name" value="Homeodomain-like"/>
    <property type="match status" value="1"/>
</dbReference>
<evidence type="ECO:0000259" key="5">
    <source>
        <dbReference type="PROSITE" id="PS51071"/>
    </source>
</evidence>
<dbReference type="PROSITE" id="PS51464">
    <property type="entry name" value="SIS"/>
    <property type="match status" value="1"/>
</dbReference>
<dbReference type="Pfam" id="PF01380">
    <property type="entry name" value="SIS"/>
    <property type="match status" value="1"/>
</dbReference>
<dbReference type="InterPro" id="IPR047640">
    <property type="entry name" value="RpiR-like"/>
</dbReference>
<dbReference type="CDD" id="cd05013">
    <property type="entry name" value="SIS_RpiR"/>
    <property type="match status" value="1"/>
</dbReference>
<dbReference type="InterPro" id="IPR035472">
    <property type="entry name" value="RpiR-like_SIS"/>
</dbReference>
<evidence type="ECO:0000313" key="7">
    <source>
        <dbReference type="EMBL" id="MBK4733199.1"/>
    </source>
</evidence>
<evidence type="ECO:0000256" key="3">
    <source>
        <dbReference type="ARBA" id="ARBA00023152"/>
    </source>
</evidence>
<dbReference type="PROSITE" id="PS51071">
    <property type="entry name" value="HTH_RPIR"/>
    <property type="match status" value="1"/>
</dbReference>
<dbReference type="InterPro" id="IPR036388">
    <property type="entry name" value="WH-like_DNA-bd_sf"/>
</dbReference>
<sequence>MLLDAIRTRLGSLSKSERKVALAVLENPELTISENISALARSAQVSEPTVVRFCRAIGYDGWHEFKLKLAQGLALAPRALDEAPLPDDLASDLIGKICGRSVNVLLDLRNNLDAQAVQAAIDLLASAKKIEFYGQGSSGLVAADAQHKFFRSGVPTVAYSDPHIHAISAALLQKGDAVVAISQRGGSVALLHSVRLARDAGADIIAIAPSGTPLAALATVLLPVDLPVDTDPYRPISARLAHLTVIDILAVGLALRRGPDFRRQMQSAQRALQRIDIQFDPYTELAPAPARKAAD</sequence>
<dbReference type="InterPro" id="IPR046348">
    <property type="entry name" value="SIS_dom_sf"/>
</dbReference>
<name>A0A934SUX1_9BURK</name>
<dbReference type="EMBL" id="JAEPBG010000001">
    <property type="protein sequence ID" value="MBK4733199.1"/>
    <property type="molecule type" value="Genomic_DNA"/>
</dbReference>
<dbReference type="PANTHER" id="PTHR30514:SF1">
    <property type="entry name" value="HTH-TYPE TRANSCRIPTIONAL REGULATOR HEXR-RELATED"/>
    <property type="match status" value="1"/>
</dbReference>
<dbReference type="Pfam" id="PF01418">
    <property type="entry name" value="HTH_6"/>
    <property type="match status" value="1"/>
</dbReference>
<dbReference type="Gene3D" id="1.10.10.10">
    <property type="entry name" value="Winged helix-like DNA-binding domain superfamily/Winged helix DNA-binding domain"/>
    <property type="match status" value="1"/>
</dbReference>
<dbReference type="GO" id="GO:0097367">
    <property type="term" value="F:carbohydrate derivative binding"/>
    <property type="evidence" value="ECO:0007669"/>
    <property type="project" value="InterPro"/>
</dbReference>
<keyword evidence="4" id="KW-0804">Transcription</keyword>
<keyword evidence="8" id="KW-1185">Reference proteome</keyword>
<evidence type="ECO:0000313" key="8">
    <source>
        <dbReference type="Proteomes" id="UP000622890"/>
    </source>
</evidence>
<dbReference type="SUPFAM" id="SSF53697">
    <property type="entry name" value="SIS domain"/>
    <property type="match status" value="1"/>
</dbReference>
<comment type="caution">
    <text evidence="7">The sequence shown here is derived from an EMBL/GenBank/DDBJ whole genome shotgun (WGS) entry which is preliminary data.</text>
</comment>
<keyword evidence="3" id="KW-0324">Glycolysis</keyword>
<dbReference type="InterPro" id="IPR000281">
    <property type="entry name" value="HTH_RpiR"/>
</dbReference>
<organism evidence="7 8">
    <name type="scientific">Noviherbaspirillum pedocola</name>
    <dbReference type="NCBI Taxonomy" id="2801341"/>
    <lineage>
        <taxon>Bacteria</taxon>
        <taxon>Pseudomonadati</taxon>
        <taxon>Pseudomonadota</taxon>
        <taxon>Betaproteobacteria</taxon>
        <taxon>Burkholderiales</taxon>
        <taxon>Oxalobacteraceae</taxon>
        <taxon>Noviherbaspirillum</taxon>
    </lineage>
</organism>
<dbReference type="Proteomes" id="UP000622890">
    <property type="component" value="Unassembled WGS sequence"/>
</dbReference>
<dbReference type="GO" id="GO:0003700">
    <property type="term" value="F:DNA-binding transcription factor activity"/>
    <property type="evidence" value="ECO:0007669"/>
    <property type="project" value="InterPro"/>
</dbReference>
<dbReference type="GO" id="GO:0006096">
    <property type="term" value="P:glycolytic process"/>
    <property type="evidence" value="ECO:0007669"/>
    <property type="project" value="UniProtKB-KW"/>
</dbReference>
<feature type="domain" description="SIS" evidence="6">
    <location>
        <begin position="120"/>
        <end position="259"/>
    </location>
</feature>
<dbReference type="GO" id="GO:0003677">
    <property type="term" value="F:DNA binding"/>
    <property type="evidence" value="ECO:0007669"/>
    <property type="project" value="UniProtKB-KW"/>
</dbReference>
<gene>
    <name evidence="7" type="ORF">JJB74_01020</name>
</gene>
<dbReference type="Gene3D" id="3.40.50.10490">
    <property type="entry name" value="Glucose-6-phosphate isomerase like protein, domain 1"/>
    <property type="match status" value="1"/>
</dbReference>
<dbReference type="RefSeq" id="WP_200589794.1">
    <property type="nucleotide sequence ID" value="NZ_JAEPBG010000001.1"/>
</dbReference>
<dbReference type="InterPro" id="IPR009057">
    <property type="entry name" value="Homeodomain-like_sf"/>
</dbReference>
<keyword evidence="1" id="KW-0805">Transcription regulation</keyword>
<evidence type="ECO:0000259" key="6">
    <source>
        <dbReference type="PROSITE" id="PS51464"/>
    </source>
</evidence>
<keyword evidence="2" id="KW-0238">DNA-binding</keyword>
<dbReference type="InterPro" id="IPR001347">
    <property type="entry name" value="SIS_dom"/>
</dbReference>
<proteinExistence type="predicted"/>
<protein>
    <submittedName>
        <fullName evidence="7">SIS domain-containing protein</fullName>
    </submittedName>
</protein>
<dbReference type="AlphaFoldDB" id="A0A934SUX1"/>